<dbReference type="Gene3D" id="3.80.10.10">
    <property type="entry name" value="Ribonuclease Inhibitor"/>
    <property type="match status" value="1"/>
</dbReference>
<dbReference type="InterPro" id="IPR042197">
    <property type="entry name" value="Apaf_helical"/>
</dbReference>
<proteinExistence type="predicted"/>
<dbReference type="Gene3D" id="1.10.8.430">
    <property type="entry name" value="Helical domain of apoptotic protease-activating factors"/>
    <property type="match status" value="1"/>
</dbReference>
<dbReference type="InterPro" id="IPR032675">
    <property type="entry name" value="LRR_dom_sf"/>
</dbReference>
<keyword evidence="1" id="KW-0433">Leucine-rich repeat</keyword>
<dbReference type="InParanoid" id="A0A3Q7IH60"/>
<keyword evidence="4" id="KW-1185">Reference proteome</keyword>
<reference evidence="3" key="2">
    <citation type="submission" date="2019-01" db="UniProtKB">
        <authorList>
            <consortium name="EnsemblPlants"/>
        </authorList>
    </citation>
    <scope>IDENTIFICATION</scope>
    <source>
        <strain evidence="3">cv. Heinz 1706</strain>
    </source>
</reference>
<dbReference type="SUPFAM" id="SSF52047">
    <property type="entry name" value="RNI-like"/>
    <property type="match status" value="1"/>
</dbReference>
<protein>
    <recommendedName>
        <fullName evidence="5">NB-ARC domain-containing protein</fullName>
    </recommendedName>
</protein>
<reference evidence="3" key="1">
    <citation type="journal article" date="2012" name="Nature">
        <title>The tomato genome sequence provides insights into fleshy fruit evolution.</title>
        <authorList>
            <consortium name="Tomato Genome Consortium"/>
        </authorList>
    </citation>
    <scope>NUCLEOTIDE SEQUENCE [LARGE SCALE GENOMIC DNA]</scope>
    <source>
        <strain evidence="3">cv. Heinz 1706</strain>
    </source>
</reference>
<dbReference type="PANTHER" id="PTHR36766">
    <property type="entry name" value="PLANT BROAD-SPECTRUM MILDEW RESISTANCE PROTEIN RPW8"/>
    <property type="match status" value="1"/>
</dbReference>
<dbReference type="PANTHER" id="PTHR36766:SF70">
    <property type="entry name" value="DISEASE RESISTANCE PROTEIN RGA4"/>
    <property type="match status" value="1"/>
</dbReference>
<evidence type="ECO:0000256" key="2">
    <source>
        <dbReference type="ARBA" id="ARBA00022821"/>
    </source>
</evidence>
<dbReference type="GO" id="GO:0006952">
    <property type="term" value="P:defense response"/>
    <property type="evidence" value="ECO:0007669"/>
    <property type="project" value="UniProtKB-KW"/>
</dbReference>
<dbReference type="EnsemblPlants" id="Solyc10g050755.1.1">
    <property type="protein sequence ID" value="Solyc10g050755.1.1"/>
    <property type="gene ID" value="Solyc10g050755.1"/>
</dbReference>
<evidence type="ECO:0000256" key="1">
    <source>
        <dbReference type="ARBA" id="ARBA00022614"/>
    </source>
</evidence>
<accession>A0A3Q7IH60</accession>
<keyword evidence="2" id="KW-0611">Plant defense</keyword>
<organism evidence="3">
    <name type="scientific">Solanum lycopersicum</name>
    <name type="common">Tomato</name>
    <name type="synonym">Lycopersicon esculentum</name>
    <dbReference type="NCBI Taxonomy" id="4081"/>
    <lineage>
        <taxon>Eukaryota</taxon>
        <taxon>Viridiplantae</taxon>
        <taxon>Streptophyta</taxon>
        <taxon>Embryophyta</taxon>
        <taxon>Tracheophyta</taxon>
        <taxon>Spermatophyta</taxon>
        <taxon>Magnoliopsida</taxon>
        <taxon>eudicotyledons</taxon>
        <taxon>Gunneridae</taxon>
        <taxon>Pentapetalae</taxon>
        <taxon>asterids</taxon>
        <taxon>lamiids</taxon>
        <taxon>Solanales</taxon>
        <taxon>Solanaceae</taxon>
        <taxon>Solanoideae</taxon>
        <taxon>Solaneae</taxon>
        <taxon>Solanum</taxon>
        <taxon>Solanum subgen. Lycopersicon</taxon>
    </lineage>
</organism>
<dbReference type="Gramene" id="Solyc10g050755.1.1">
    <property type="protein sequence ID" value="Solyc10g050755.1.1"/>
    <property type="gene ID" value="Solyc10g050755.1"/>
</dbReference>
<evidence type="ECO:0000313" key="3">
    <source>
        <dbReference type="EnsemblPlants" id="Solyc10g050755.1.1"/>
    </source>
</evidence>
<name>A0A3Q7IH60_SOLLC</name>
<dbReference type="Proteomes" id="UP000004994">
    <property type="component" value="Chromosome 10"/>
</dbReference>
<evidence type="ECO:0000313" key="4">
    <source>
        <dbReference type="Proteomes" id="UP000004994"/>
    </source>
</evidence>
<sequence length="127" mass="15010">MCQGLPLAANVLGDLLCNKEKHEWEVILDDNSRVADFEFEKDQQNPILDGRRFSPSMSRGPCDGRRWEQFRNQGVVSQNWLIYLRYLDLSDTMIKVLLKSICKLYNLQTFRINDCIHSRSFQKIWQI</sequence>
<evidence type="ECO:0008006" key="5">
    <source>
        <dbReference type="Google" id="ProtNLM"/>
    </source>
</evidence>
<dbReference type="AlphaFoldDB" id="A0A3Q7IH60"/>